<keyword evidence="7" id="KW-0408">Iron</keyword>
<evidence type="ECO:0000313" key="12">
    <source>
        <dbReference type="Proteomes" id="UP000237466"/>
    </source>
</evidence>
<dbReference type="InterPro" id="IPR001989">
    <property type="entry name" value="Radical_activat_CS"/>
</dbReference>
<sequence length="297" mass="33566">MSAVQFNKKGKVSRVLPFSCVDGPGNRLVIFLQGCNFNCLNCHNPHTINHCNHCGDCVTTCPSGALIKKNNNVVWLEEVCTHCDRCLETCSYHSNPKIKEWTVLDMIDLIRKHHLFIDGVTVSGGEATLQLGFIVELFKAIKQDVELAHLSCFIDSNGSLTTHGWVKIAPYLDGAMIDLKAWQSETHRWLVGRDNHRVILSIKYLVELGKLHEVRLLHIPEKSDLACEVEALAQFLNTLPERVTIRLNGFAHHGVIGEALNWPVCDRESMNGFYQALKRKIRHRIALPKTPLYRDIA</sequence>
<dbReference type="SFLD" id="SFLDG01118">
    <property type="entry name" value="activating_enzymes__group_2"/>
    <property type="match status" value="1"/>
</dbReference>
<comment type="cofactor">
    <cofactor evidence="1">
        <name>[4Fe-4S] cluster</name>
        <dbReference type="ChEBI" id="CHEBI:49883"/>
    </cofactor>
</comment>
<reference evidence="11 12" key="1">
    <citation type="journal article" date="2018" name="Front. Microbiol.">
        <title>Phylogeny of Vibrio vulnificus from the Analysis of the Core-Genome: Implications for Intra-Species Taxonomy.</title>
        <authorList>
            <person name="Roig F.J."/>
            <person name="Gonzalez-Candelas F."/>
            <person name="Sanjuan E."/>
            <person name="Fouz B."/>
            <person name="Feil E.J."/>
            <person name="Llorens C."/>
            <person name="Baker-Austin C."/>
            <person name="Oliver J.D."/>
            <person name="Danin-Poleg Y."/>
            <person name="Gibas C.J."/>
            <person name="Kashi Y."/>
            <person name="Gulig P.A."/>
            <person name="Morrison S.S."/>
            <person name="Amaro C."/>
        </authorList>
    </citation>
    <scope>NUCLEOTIDE SEQUENCE [LARGE SCALE GENOMIC DNA]</scope>
    <source>
        <strain evidence="11 12">CECT4608</strain>
    </source>
</reference>
<dbReference type="PROSITE" id="PS51918">
    <property type="entry name" value="RADICAL_SAM"/>
    <property type="match status" value="1"/>
</dbReference>
<evidence type="ECO:0000256" key="2">
    <source>
        <dbReference type="ARBA" id="ARBA00009777"/>
    </source>
</evidence>
<dbReference type="SFLD" id="SFLDS00029">
    <property type="entry name" value="Radical_SAM"/>
    <property type="match status" value="1"/>
</dbReference>
<dbReference type="PIRSF" id="PIRSF000371">
    <property type="entry name" value="PFL_act_enz"/>
    <property type="match status" value="1"/>
</dbReference>
<accession>A0A2S3QVB3</accession>
<dbReference type="PROSITE" id="PS00198">
    <property type="entry name" value="4FE4S_FER_1"/>
    <property type="match status" value="1"/>
</dbReference>
<dbReference type="InterPro" id="IPR007197">
    <property type="entry name" value="rSAM"/>
</dbReference>
<comment type="caution">
    <text evidence="11">The sequence shown here is derived from an EMBL/GenBank/DDBJ whole genome shotgun (WGS) entry which is preliminary data.</text>
</comment>
<dbReference type="SUPFAM" id="SSF54862">
    <property type="entry name" value="4Fe-4S ferredoxins"/>
    <property type="match status" value="1"/>
</dbReference>
<dbReference type="GO" id="GO:0051539">
    <property type="term" value="F:4 iron, 4 sulfur cluster binding"/>
    <property type="evidence" value="ECO:0007669"/>
    <property type="project" value="UniProtKB-KW"/>
</dbReference>
<dbReference type="PANTHER" id="PTHR30352">
    <property type="entry name" value="PYRUVATE FORMATE-LYASE-ACTIVATING ENZYME"/>
    <property type="match status" value="1"/>
</dbReference>
<dbReference type="InterPro" id="IPR058240">
    <property type="entry name" value="rSAM_sf"/>
</dbReference>
<dbReference type="Gene3D" id="3.20.20.70">
    <property type="entry name" value="Aldolase class I"/>
    <property type="match status" value="1"/>
</dbReference>
<dbReference type="InterPro" id="IPR023912">
    <property type="entry name" value="YjjW_bact"/>
</dbReference>
<keyword evidence="8" id="KW-0411">Iron-sulfur</keyword>
<evidence type="ECO:0000259" key="10">
    <source>
        <dbReference type="PROSITE" id="PS51918"/>
    </source>
</evidence>
<evidence type="ECO:0000256" key="1">
    <source>
        <dbReference type="ARBA" id="ARBA00001966"/>
    </source>
</evidence>
<dbReference type="SFLD" id="SFLDF00392">
    <property type="entry name" value="YjjI_activase"/>
    <property type="match status" value="1"/>
</dbReference>
<keyword evidence="5" id="KW-0479">Metal-binding</keyword>
<gene>
    <name evidence="11" type="primary">yjjW</name>
    <name evidence="11" type="ORF">CRN52_22690</name>
</gene>
<protein>
    <submittedName>
        <fullName evidence="11">YjjW family glycine radical enzyme activase</fullName>
    </submittedName>
</protein>
<dbReference type="Gene3D" id="3.30.70.20">
    <property type="match status" value="1"/>
</dbReference>
<evidence type="ECO:0000256" key="6">
    <source>
        <dbReference type="ARBA" id="ARBA00023002"/>
    </source>
</evidence>
<evidence type="ECO:0000256" key="3">
    <source>
        <dbReference type="ARBA" id="ARBA00022485"/>
    </source>
</evidence>
<dbReference type="PROSITE" id="PS51379">
    <property type="entry name" value="4FE4S_FER_2"/>
    <property type="match status" value="1"/>
</dbReference>
<dbReference type="GO" id="GO:0016491">
    <property type="term" value="F:oxidoreductase activity"/>
    <property type="evidence" value="ECO:0007669"/>
    <property type="project" value="UniProtKB-KW"/>
</dbReference>
<keyword evidence="4" id="KW-0949">S-adenosyl-L-methionine</keyword>
<organism evidence="11 12">
    <name type="scientific">Vibrio vulnificus</name>
    <dbReference type="NCBI Taxonomy" id="672"/>
    <lineage>
        <taxon>Bacteria</taxon>
        <taxon>Pseudomonadati</taxon>
        <taxon>Pseudomonadota</taxon>
        <taxon>Gammaproteobacteria</taxon>
        <taxon>Vibrionales</taxon>
        <taxon>Vibrionaceae</taxon>
        <taxon>Vibrio</taxon>
    </lineage>
</organism>
<comment type="similarity">
    <text evidence="2">Belongs to the organic radical-activating enzymes family.</text>
</comment>
<proteinExistence type="inferred from homology"/>
<keyword evidence="6" id="KW-0560">Oxidoreductase</keyword>
<dbReference type="InterPro" id="IPR017900">
    <property type="entry name" value="4Fe4S_Fe_S_CS"/>
</dbReference>
<dbReference type="PROSITE" id="PS01087">
    <property type="entry name" value="RADICAL_ACTIVATING"/>
    <property type="match status" value="1"/>
</dbReference>
<feature type="domain" description="4Fe-4S ferredoxin-type" evidence="9">
    <location>
        <begin position="44"/>
        <end position="71"/>
    </location>
</feature>
<dbReference type="InterPro" id="IPR012839">
    <property type="entry name" value="Organic_radical_activase"/>
</dbReference>
<evidence type="ECO:0000256" key="7">
    <source>
        <dbReference type="ARBA" id="ARBA00023004"/>
    </source>
</evidence>
<dbReference type="AlphaFoldDB" id="A0A2S3QVB3"/>
<dbReference type="SUPFAM" id="SSF102114">
    <property type="entry name" value="Radical SAM enzymes"/>
    <property type="match status" value="1"/>
</dbReference>
<dbReference type="PANTHER" id="PTHR30352:SF13">
    <property type="entry name" value="GLYCYL-RADICAL ENZYME ACTIVATING ENZYME YJJW-RELATED"/>
    <property type="match status" value="1"/>
</dbReference>
<name>A0A2S3QVB3_VIBVL</name>
<dbReference type="RefSeq" id="WP_072604684.1">
    <property type="nucleotide sequence ID" value="NZ_CABMOC010000006.1"/>
</dbReference>
<evidence type="ECO:0000256" key="4">
    <source>
        <dbReference type="ARBA" id="ARBA00022691"/>
    </source>
</evidence>
<dbReference type="Proteomes" id="UP000237466">
    <property type="component" value="Unassembled WGS sequence"/>
</dbReference>
<evidence type="ECO:0000313" key="11">
    <source>
        <dbReference type="EMBL" id="POB41801.1"/>
    </source>
</evidence>
<evidence type="ECO:0000256" key="5">
    <source>
        <dbReference type="ARBA" id="ARBA00022723"/>
    </source>
</evidence>
<evidence type="ECO:0000259" key="9">
    <source>
        <dbReference type="PROSITE" id="PS51379"/>
    </source>
</evidence>
<keyword evidence="3" id="KW-0004">4Fe-4S</keyword>
<dbReference type="SFLD" id="SFLDG01066">
    <property type="entry name" value="organic_radical-activating_enz"/>
    <property type="match status" value="1"/>
</dbReference>
<feature type="domain" description="Radical SAM core" evidence="10">
    <location>
        <begin position="21"/>
        <end position="288"/>
    </location>
</feature>
<dbReference type="NCBIfam" id="TIGR04041">
    <property type="entry name" value="activase_YjjW"/>
    <property type="match status" value="1"/>
</dbReference>
<dbReference type="Pfam" id="PF13353">
    <property type="entry name" value="Fer4_12"/>
    <property type="match status" value="1"/>
</dbReference>
<dbReference type="EMBL" id="PDGH01000146">
    <property type="protein sequence ID" value="POB41801.1"/>
    <property type="molecule type" value="Genomic_DNA"/>
</dbReference>
<dbReference type="InterPro" id="IPR017896">
    <property type="entry name" value="4Fe4S_Fe-S-bd"/>
</dbReference>
<evidence type="ECO:0000256" key="8">
    <source>
        <dbReference type="ARBA" id="ARBA00023014"/>
    </source>
</evidence>
<dbReference type="InterPro" id="IPR034457">
    <property type="entry name" value="Organic_radical-activating"/>
</dbReference>
<dbReference type="InterPro" id="IPR040074">
    <property type="entry name" value="BssD/PflA/YjjW"/>
</dbReference>
<dbReference type="GO" id="GO:0046872">
    <property type="term" value="F:metal ion binding"/>
    <property type="evidence" value="ECO:0007669"/>
    <property type="project" value="UniProtKB-KW"/>
</dbReference>
<dbReference type="InterPro" id="IPR013785">
    <property type="entry name" value="Aldolase_TIM"/>
</dbReference>